<reference evidence="2" key="1">
    <citation type="submission" date="2022-06" db="EMBL/GenBank/DDBJ databases">
        <title>Complete genome sequence of Streptomyces nigrescens HEK616.</title>
        <authorList>
            <person name="Asamizu S."/>
            <person name="Onaka H."/>
        </authorList>
    </citation>
    <scope>NUCLEOTIDE SEQUENCE</scope>
    <source>
        <strain evidence="2">HEK616</strain>
        <plasmid evidence="2">SNP1</plasmid>
    </source>
</reference>
<gene>
    <name evidence="2" type="ORF">HEK616_81880</name>
</gene>
<evidence type="ECO:0000313" key="3">
    <source>
        <dbReference type="Proteomes" id="UP001059597"/>
    </source>
</evidence>
<keyword evidence="3" id="KW-1185">Reference proteome</keyword>
<evidence type="ECO:0000313" key="2">
    <source>
        <dbReference type="EMBL" id="BDM74701.1"/>
    </source>
</evidence>
<keyword evidence="2" id="KW-0614">Plasmid</keyword>
<dbReference type="EMBL" id="AP026074">
    <property type="protein sequence ID" value="BDM74701.1"/>
    <property type="molecule type" value="Genomic_DNA"/>
</dbReference>
<geneLocation type="plasmid" evidence="2 3">
    <name>SNP1</name>
</geneLocation>
<accession>A0ABM8A7G9</accession>
<feature type="domain" description="Transposase Helix-turn-helix" evidence="1">
    <location>
        <begin position="1"/>
        <end position="40"/>
    </location>
</feature>
<sequence length="89" mass="9697">MLLAAVYYRTSLTVRQLAPLFGISPAAVRRVIQRFGPLLAPAPAPRPVADVERLRIVDGTLIPARDHTVGTSSRNYRFSANVRGQELAG</sequence>
<organism evidence="2 3">
    <name type="scientific">Streptomyces nigrescens</name>
    <dbReference type="NCBI Taxonomy" id="1920"/>
    <lineage>
        <taxon>Bacteria</taxon>
        <taxon>Bacillati</taxon>
        <taxon>Actinomycetota</taxon>
        <taxon>Actinomycetes</taxon>
        <taxon>Kitasatosporales</taxon>
        <taxon>Streptomycetaceae</taxon>
        <taxon>Streptomyces</taxon>
    </lineage>
</organism>
<protein>
    <recommendedName>
        <fullName evidence="1">Transposase Helix-turn-helix domain-containing protein</fullName>
    </recommendedName>
</protein>
<dbReference type="InterPro" id="IPR027805">
    <property type="entry name" value="Transposase_HTH_dom"/>
</dbReference>
<proteinExistence type="predicted"/>
<dbReference type="Proteomes" id="UP001059597">
    <property type="component" value="Plasmid SNP1"/>
</dbReference>
<name>A0ABM8A7G9_STRNI</name>
<evidence type="ECO:0000259" key="1">
    <source>
        <dbReference type="Pfam" id="PF13613"/>
    </source>
</evidence>
<dbReference type="Pfam" id="PF13613">
    <property type="entry name" value="HTH_Tnp_4"/>
    <property type="match status" value="1"/>
</dbReference>